<evidence type="ECO:0000259" key="1">
    <source>
        <dbReference type="Pfam" id="PF01728"/>
    </source>
</evidence>
<protein>
    <submittedName>
        <fullName evidence="2">FtsJ domain-containing protein</fullName>
    </submittedName>
</protein>
<dbReference type="AlphaFoldDB" id="A0AAW0D9X9"/>
<dbReference type="SUPFAM" id="SSF53335">
    <property type="entry name" value="S-adenosyl-L-methionine-dependent methyltransferases"/>
    <property type="match status" value="1"/>
</dbReference>
<accession>A0AAW0D9X9</accession>
<dbReference type="InterPro" id="IPR002877">
    <property type="entry name" value="RNA_MeTrfase_FtsJ_dom"/>
</dbReference>
<reference evidence="2 3" key="1">
    <citation type="journal article" date="2024" name="J Genomics">
        <title>Draft genome sequencing and assembly of Favolaschia claudopus CIRM-BRFM 2984 isolated from oak limbs.</title>
        <authorList>
            <person name="Navarro D."/>
            <person name="Drula E."/>
            <person name="Chaduli D."/>
            <person name="Cazenave R."/>
            <person name="Ahrendt S."/>
            <person name="Wang J."/>
            <person name="Lipzen A."/>
            <person name="Daum C."/>
            <person name="Barry K."/>
            <person name="Grigoriev I.V."/>
            <person name="Favel A."/>
            <person name="Rosso M.N."/>
            <person name="Martin F."/>
        </authorList>
    </citation>
    <scope>NUCLEOTIDE SEQUENCE [LARGE SCALE GENOMIC DNA]</scope>
    <source>
        <strain evidence="2 3">CIRM-BRFM 2984</strain>
    </source>
</reference>
<comment type="caution">
    <text evidence="2">The sequence shown here is derived from an EMBL/GenBank/DDBJ whole genome shotgun (WGS) entry which is preliminary data.</text>
</comment>
<evidence type="ECO:0000313" key="3">
    <source>
        <dbReference type="Proteomes" id="UP001362999"/>
    </source>
</evidence>
<dbReference type="InterPro" id="IPR029063">
    <property type="entry name" value="SAM-dependent_MTases_sf"/>
</dbReference>
<dbReference type="Proteomes" id="UP001362999">
    <property type="component" value="Unassembled WGS sequence"/>
</dbReference>
<dbReference type="GO" id="GO:0032259">
    <property type="term" value="P:methylation"/>
    <property type="evidence" value="ECO:0007669"/>
    <property type="project" value="InterPro"/>
</dbReference>
<evidence type="ECO:0000313" key="2">
    <source>
        <dbReference type="EMBL" id="KAK7048157.1"/>
    </source>
</evidence>
<dbReference type="GO" id="GO:0008168">
    <property type="term" value="F:methyltransferase activity"/>
    <property type="evidence" value="ECO:0007669"/>
    <property type="project" value="InterPro"/>
</dbReference>
<organism evidence="2 3">
    <name type="scientific">Favolaschia claudopus</name>
    <dbReference type="NCBI Taxonomy" id="2862362"/>
    <lineage>
        <taxon>Eukaryota</taxon>
        <taxon>Fungi</taxon>
        <taxon>Dikarya</taxon>
        <taxon>Basidiomycota</taxon>
        <taxon>Agaricomycotina</taxon>
        <taxon>Agaricomycetes</taxon>
        <taxon>Agaricomycetidae</taxon>
        <taxon>Agaricales</taxon>
        <taxon>Marasmiineae</taxon>
        <taxon>Mycenaceae</taxon>
        <taxon>Favolaschia</taxon>
    </lineage>
</organism>
<gene>
    <name evidence="2" type="ORF">R3P38DRAFT_2867718</name>
</gene>
<dbReference type="Pfam" id="PF01728">
    <property type="entry name" value="FtsJ"/>
    <property type="match status" value="1"/>
</dbReference>
<sequence>MDHVVSLEQSRTLKKLNFLRYQNAGQPSEQAYFHYQRKQADAPDSALQKAWLKSMYRVFEEIDNVLFCVPDFTTFRFLDLGCCPGGFSSYILGKNPTASGVGVSLPEENGGHACLLQEKDLERFELHWADLTLYQLGPVFIDDSSLQDIPFAPGFDLVLIDGHPLRCATGRPDENVYLQGDRLLVSSLILGLASVAVGGTVVLKLSKPERLITAQLIYLLDVLCADVHTWKPVCMHGTRSTFYVVAKAFRLGCQATRWPYFIYNLMNLWVQLSYGGPTGRGRQLLATDFDFIVTNETLKTVYGPRFLQHSEHIWSVQAKCLKGWRKAQASGF</sequence>
<feature type="domain" description="Ribosomal RNA methyltransferase FtsJ" evidence="1">
    <location>
        <begin position="74"/>
        <end position="249"/>
    </location>
</feature>
<name>A0AAW0D9X9_9AGAR</name>
<keyword evidence="3" id="KW-1185">Reference proteome</keyword>
<proteinExistence type="predicted"/>
<dbReference type="Gene3D" id="3.40.50.12760">
    <property type="match status" value="1"/>
</dbReference>
<dbReference type="EMBL" id="JAWWNJ010000009">
    <property type="protein sequence ID" value="KAK7048157.1"/>
    <property type="molecule type" value="Genomic_DNA"/>
</dbReference>